<dbReference type="GeneID" id="20322710"/>
<dbReference type="Pfam" id="PF13683">
    <property type="entry name" value="rve_3"/>
    <property type="match status" value="1"/>
</dbReference>
<name>A0A074ZDB3_OPIVI</name>
<evidence type="ECO:0000313" key="3">
    <source>
        <dbReference type="Proteomes" id="UP000054324"/>
    </source>
</evidence>
<dbReference type="OrthoDB" id="7758825at2759"/>
<protein>
    <recommendedName>
        <fullName evidence="1">Integrase catalytic domain-containing protein</fullName>
    </recommendedName>
</protein>
<evidence type="ECO:0000313" key="2">
    <source>
        <dbReference type="EMBL" id="KER23637.1"/>
    </source>
</evidence>
<dbReference type="PROSITE" id="PS50994">
    <property type="entry name" value="INTEGRASE"/>
    <property type="match status" value="1"/>
</dbReference>
<dbReference type="EMBL" id="KL596842">
    <property type="protein sequence ID" value="KER23637.1"/>
    <property type="molecule type" value="Genomic_DNA"/>
</dbReference>
<feature type="domain" description="Integrase catalytic" evidence="1">
    <location>
        <begin position="1"/>
        <end position="120"/>
    </location>
</feature>
<accession>A0A074ZDB3</accession>
<dbReference type="InterPro" id="IPR050951">
    <property type="entry name" value="Retrovirus_Pol_polyprotein"/>
</dbReference>
<dbReference type="InterPro" id="IPR036397">
    <property type="entry name" value="RNaseH_sf"/>
</dbReference>
<dbReference type="Gene3D" id="3.30.420.10">
    <property type="entry name" value="Ribonuclease H-like superfamily/Ribonuclease H"/>
    <property type="match status" value="1"/>
</dbReference>
<dbReference type="AlphaFoldDB" id="A0A074ZDB3"/>
<sequence>MKSITACATISKLRHVSSQFGVPNVIVSDNGSAFTSSKLYDLCRENSIQHVRSPPFHSQSNGQVERFLETFKRALLKLKGERTTREIIETFLLSYRATPNVNVPHSSSYTSPVMRAVAGYAGVGNVLSDRAEASLLDRIPVDSRFCVVRLAKSVRI</sequence>
<dbReference type="STRING" id="6198.A0A074ZDB3"/>
<dbReference type="PANTHER" id="PTHR37984:SF5">
    <property type="entry name" value="PROTEIN NYNRIN-LIKE"/>
    <property type="match status" value="1"/>
</dbReference>
<reference evidence="2 3" key="1">
    <citation type="submission" date="2013-11" db="EMBL/GenBank/DDBJ databases">
        <title>Opisthorchis viverrini - life in the bile duct.</title>
        <authorList>
            <person name="Young N.D."/>
            <person name="Nagarajan N."/>
            <person name="Lin S.J."/>
            <person name="Korhonen P.K."/>
            <person name="Jex A.R."/>
            <person name="Hall R.S."/>
            <person name="Safavi-Hemami H."/>
            <person name="Kaewkong W."/>
            <person name="Bertrand D."/>
            <person name="Gao S."/>
            <person name="Seet Q."/>
            <person name="Wongkham S."/>
            <person name="Teh B.T."/>
            <person name="Wongkham C."/>
            <person name="Intapan P.M."/>
            <person name="Maleewong W."/>
            <person name="Yang X."/>
            <person name="Hu M."/>
            <person name="Wang Z."/>
            <person name="Hofmann A."/>
            <person name="Sternberg P.W."/>
            <person name="Tan P."/>
            <person name="Wang J."/>
            <person name="Gasser R.B."/>
        </authorList>
    </citation>
    <scope>NUCLEOTIDE SEQUENCE [LARGE SCALE GENOMIC DNA]</scope>
</reference>
<dbReference type="RefSeq" id="XP_009172624.1">
    <property type="nucleotide sequence ID" value="XM_009174360.1"/>
</dbReference>
<dbReference type="InterPro" id="IPR001584">
    <property type="entry name" value="Integrase_cat-core"/>
</dbReference>
<dbReference type="CTD" id="20322710"/>
<dbReference type="GO" id="GO:0015074">
    <property type="term" value="P:DNA integration"/>
    <property type="evidence" value="ECO:0007669"/>
    <property type="project" value="InterPro"/>
</dbReference>
<dbReference type="GO" id="GO:0003676">
    <property type="term" value="F:nucleic acid binding"/>
    <property type="evidence" value="ECO:0007669"/>
    <property type="project" value="InterPro"/>
</dbReference>
<gene>
    <name evidence="2" type="ORF">T265_08531</name>
</gene>
<dbReference type="Proteomes" id="UP000054324">
    <property type="component" value="Unassembled WGS sequence"/>
</dbReference>
<organism evidence="2 3">
    <name type="scientific">Opisthorchis viverrini</name>
    <name type="common">Southeast Asian liver fluke</name>
    <dbReference type="NCBI Taxonomy" id="6198"/>
    <lineage>
        <taxon>Eukaryota</taxon>
        <taxon>Metazoa</taxon>
        <taxon>Spiralia</taxon>
        <taxon>Lophotrochozoa</taxon>
        <taxon>Platyhelminthes</taxon>
        <taxon>Trematoda</taxon>
        <taxon>Digenea</taxon>
        <taxon>Opisthorchiida</taxon>
        <taxon>Opisthorchiata</taxon>
        <taxon>Opisthorchiidae</taxon>
        <taxon>Opisthorchis</taxon>
    </lineage>
</organism>
<proteinExistence type="predicted"/>
<evidence type="ECO:0000259" key="1">
    <source>
        <dbReference type="PROSITE" id="PS50994"/>
    </source>
</evidence>
<dbReference type="KEGG" id="ovi:T265_08531"/>
<dbReference type="PANTHER" id="PTHR37984">
    <property type="entry name" value="PROTEIN CBG26694"/>
    <property type="match status" value="1"/>
</dbReference>
<keyword evidence="3" id="KW-1185">Reference proteome</keyword>
<dbReference type="InterPro" id="IPR012337">
    <property type="entry name" value="RNaseH-like_sf"/>
</dbReference>
<dbReference type="SUPFAM" id="SSF53098">
    <property type="entry name" value="Ribonuclease H-like"/>
    <property type="match status" value="1"/>
</dbReference>